<dbReference type="Proteomes" id="UP000321393">
    <property type="component" value="Unassembled WGS sequence"/>
</dbReference>
<evidence type="ECO:0000256" key="1">
    <source>
        <dbReference type="SAM" id="MobiDB-lite"/>
    </source>
</evidence>
<dbReference type="Pfam" id="PF24626">
    <property type="entry name" value="SH3_Tf2-1"/>
    <property type="match status" value="1"/>
</dbReference>
<dbReference type="PANTHER" id="PTHR46148">
    <property type="entry name" value="CHROMO DOMAIN-CONTAINING PROTEIN"/>
    <property type="match status" value="1"/>
</dbReference>
<feature type="domain" description="Tf2-1-like SH3-like" evidence="3">
    <location>
        <begin position="250"/>
        <end position="315"/>
    </location>
</feature>
<dbReference type="Pfam" id="PF17921">
    <property type="entry name" value="Integrase_H2C2"/>
    <property type="match status" value="1"/>
</dbReference>
<dbReference type="EMBL" id="SSTE01000903">
    <property type="protein sequence ID" value="KAA0066167.1"/>
    <property type="molecule type" value="Genomic_DNA"/>
</dbReference>
<dbReference type="Gene3D" id="1.10.340.70">
    <property type="match status" value="1"/>
</dbReference>
<dbReference type="AlphaFoldDB" id="A0A5A7VGG3"/>
<dbReference type="Gene3D" id="3.30.420.10">
    <property type="entry name" value="Ribonuclease H-like superfamily/Ribonuclease H"/>
    <property type="match status" value="1"/>
</dbReference>
<evidence type="ECO:0000313" key="5">
    <source>
        <dbReference type="Proteomes" id="UP000321393"/>
    </source>
</evidence>
<evidence type="ECO:0000259" key="2">
    <source>
        <dbReference type="Pfam" id="PF17921"/>
    </source>
</evidence>
<dbReference type="OrthoDB" id="2013610at2759"/>
<proteinExistence type="predicted"/>
<feature type="domain" description="Integrase zinc-binding" evidence="2">
    <location>
        <begin position="68"/>
        <end position="117"/>
    </location>
</feature>
<sequence>MRQRRWLELVKDYDCEILYHPGKANVVADALSRKAGQGEDFSVSFDDGLTFDGRLCVREDGAVKTEPLTEAHSSPFTMHPGSTKMYQDLRRIYWWRNMKREVADFVSRCLVCQQLKAPRQKPAGLLQPLSIPGWKLTKSAHFVPGKSTYTTSKWGQLYMIEIVRLHGVPVSIVSDRDARFKLKFWKGLQLALGTRLDFSTTFHPQTDGQTKSYQATIGMAPLKLCMVDVAGLLQKSDADVRRKDLEFDVGDMVFLKVAPMKGVLRFEKKGKLSPRLVGPFEILERIGPVACCLALPSSFSIVHDVFHVSMLRRYVVDPTHVVDFKPLQINENLSYEEQPVEILAREVKMLRNQRISLVKVLWRNRGTEEATWKREEDMRAQYPKIPAASSAPTRRLPEHFHQLSFRVQSRRPAARSATPSHIEHRPSKSAKPSRAHAFATRVTHAHLTRTAVPSPSTHNSTRAPAFSSPRETDPIRALLCEPIPSRASAYTVAESHVRAASRVDQLILECGFLQLRAQASQPRPKDSLSKSQGKTRLPNGCMLAYPIRVVSAWVSFGITTHLGLRSPTGPPVWH</sequence>
<name>A0A5A7VGG3_CUCMM</name>
<accession>A0A5A7VGG3</accession>
<dbReference type="InterPro" id="IPR056924">
    <property type="entry name" value="SH3_Tf2-1"/>
</dbReference>
<dbReference type="InterPro" id="IPR012337">
    <property type="entry name" value="RNaseH-like_sf"/>
</dbReference>
<dbReference type="InterPro" id="IPR036397">
    <property type="entry name" value="RNaseH_sf"/>
</dbReference>
<dbReference type="SUPFAM" id="SSF53098">
    <property type="entry name" value="Ribonuclease H-like"/>
    <property type="match status" value="1"/>
</dbReference>
<organism evidence="4 5">
    <name type="scientific">Cucumis melo var. makuwa</name>
    <name type="common">Oriental melon</name>
    <dbReference type="NCBI Taxonomy" id="1194695"/>
    <lineage>
        <taxon>Eukaryota</taxon>
        <taxon>Viridiplantae</taxon>
        <taxon>Streptophyta</taxon>
        <taxon>Embryophyta</taxon>
        <taxon>Tracheophyta</taxon>
        <taxon>Spermatophyta</taxon>
        <taxon>Magnoliopsida</taxon>
        <taxon>eudicotyledons</taxon>
        <taxon>Gunneridae</taxon>
        <taxon>Pentapetalae</taxon>
        <taxon>rosids</taxon>
        <taxon>fabids</taxon>
        <taxon>Cucurbitales</taxon>
        <taxon>Cucurbitaceae</taxon>
        <taxon>Benincaseae</taxon>
        <taxon>Cucumis</taxon>
    </lineage>
</organism>
<feature type="region of interest" description="Disordered" evidence="1">
    <location>
        <begin position="407"/>
        <end position="434"/>
    </location>
</feature>
<dbReference type="GO" id="GO:0003676">
    <property type="term" value="F:nucleic acid binding"/>
    <property type="evidence" value="ECO:0007669"/>
    <property type="project" value="InterPro"/>
</dbReference>
<evidence type="ECO:0000259" key="3">
    <source>
        <dbReference type="Pfam" id="PF24626"/>
    </source>
</evidence>
<feature type="compositionally biased region" description="Polar residues" evidence="1">
    <location>
        <begin position="451"/>
        <end position="462"/>
    </location>
</feature>
<dbReference type="InterPro" id="IPR041588">
    <property type="entry name" value="Integrase_H2C2"/>
</dbReference>
<evidence type="ECO:0000313" key="4">
    <source>
        <dbReference type="EMBL" id="KAA0066167.1"/>
    </source>
</evidence>
<dbReference type="PANTHER" id="PTHR46148:SF60">
    <property type="entry name" value="CHROMO DOMAIN-CONTAINING PROTEIN"/>
    <property type="match status" value="1"/>
</dbReference>
<gene>
    <name evidence="4" type="ORF">E6C27_scaffold21G001740</name>
</gene>
<protein>
    <submittedName>
        <fullName evidence="4">Pol protein</fullName>
    </submittedName>
</protein>
<comment type="caution">
    <text evidence="4">The sequence shown here is derived from an EMBL/GenBank/DDBJ whole genome shotgun (WGS) entry which is preliminary data.</text>
</comment>
<reference evidence="4 5" key="1">
    <citation type="submission" date="2019-08" db="EMBL/GenBank/DDBJ databases">
        <title>Draft genome sequences of two oriental melons (Cucumis melo L. var makuwa).</title>
        <authorList>
            <person name="Kwon S.-Y."/>
        </authorList>
    </citation>
    <scope>NUCLEOTIDE SEQUENCE [LARGE SCALE GENOMIC DNA]</scope>
    <source>
        <strain evidence="5">cv. SW 3</strain>
        <tissue evidence="4">Leaf</tissue>
    </source>
</reference>
<feature type="region of interest" description="Disordered" evidence="1">
    <location>
        <begin position="450"/>
        <end position="470"/>
    </location>
</feature>